<evidence type="ECO:0000256" key="1">
    <source>
        <dbReference type="SAM" id="Phobius"/>
    </source>
</evidence>
<sequence length="234" mass="25451">MSTKIISIIILVVFIIAILIGVIFVFQNNKIAVINSFEECALAGYPIMESYPEQCKTPDGRNFIRTISQGKNTFGQAKTLAINESVQFTDGVSITLLEINDSRCKAGVVCVWAGELSAKLNITGGDIGDLIKEFTLGMTTKKITVIDKYTVILNSATENSVNIIVTKESTFGDPKPCYIGGCSGQICSDQQGVVSTCEYKEEYACYKSAKCERQQNGQCGWTDTVELTTCLSGK</sequence>
<dbReference type="AlphaFoldDB" id="A0A1G2HSK5"/>
<evidence type="ECO:0000313" key="2">
    <source>
        <dbReference type="EMBL" id="OGZ65526.1"/>
    </source>
</evidence>
<keyword evidence="1" id="KW-1133">Transmembrane helix</keyword>
<organism evidence="2 3">
    <name type="scientific">Candidatus Staskawiczbacteria bacterium RIFCSPHIGHO2_02_FULL_33_16</name>
    <dbReference type="NCBI Taxonomy" id="1802204"/>
    <lineage>
        <taxon>Bacteria</taxon>
        <taxon>Candidatus Staskawicziibacteriota</taxon>
    </lineage>
</organism>
<keyword evidence="1" id="KW-0812">Transmembrane</keyword>
<proteinExistence type="predicted"/>
<keyword evidence="1" id="KW-0472">Membrane</keyword>
<dbReference type="EMBL" id="MHOQ01000043">
    <property type="protein sequence ID" value="OGZ65526.1"/>
    <property type="molecule type" value="Genomic_DNA"/>
</dbReference>
<reference evidence="2 3" key="1">
    <citation type="journal article" date="2016" name="Nat. Commun.">
        <title>Thousands of microbial genomes shed light on interconnected biogeochemical processes in an aquifer system.</title>
        <authorList>
            <person name="Anantharaman K."/>
            <person name="Brown C.T."/>
            <person name="Hug L.A."/>
            <person name="Sharon I."/>
            <person name="Castelle C.J."/>
            <person name="Probst A.J."/>
            <person name="Thomas B.C."/>
            <person name="Singh A."/>
            <person name="Wilkins M.J."/>
            <person name="Karaoz U."/>
            <person name="Brodie E.L."/>
            <person name="Williams K.H."/>
            <person name="Hubbard S.S."/>
            <person name="Banfield J.F."/>
        </authorList>
    </citation>
    <scope>NUCLEOTIDE SEQUENCE [LARGE SCALE GENOMIC DNA]</scope>
</reference>
<comment type="caution">
    <text evidence="2">The sequence shown here is derived from an EMBL/GenBank/DDBJ whole genome shotgun (WGS) entry which is preliminary data.</text>
</comment>
<evidence type="ECO:0000313" key="3">
    <source>
        <dbReference type="Proteomes" id="UP000179183"/>
    </source>
</evidence>
<dbReference type="Proteomes" id="UP000179183">
    <property type="component" value="Unassembled WGS sequence"/>
</dbReference>
<feature type="transmembrane region" description="Helical" evidence="1">
    <location>
        <begin position="6"/>
        <end position="26"/>
    </location>
</feature>
<gene>
    <name evidence="2" type="ORF">A3D34_03860</name>
</gene>
<accession>A0A1G2HSK5</accession>
<name>A0A1G2HSK5_9BACT</name>
<protein>
    <submittedName>
        <fullName evidence="2">Uncharacterized protein</fullName>
    </submittedName>
</protein>